<organism evidence="1 2">
    <name type="scientific">Nonomuraea guangzhouensis</name>
    <dbReference type="NCBI Taxonomy" id="1291555"/>
    <lineage>
        <taxon>Bacteria</taxon>
        <taxon>Bacillati</taxon>
        <taxon>Actinomycetota</taxon>
        <taxon>Actinomycetes</taxon>
        <taxon>Streptosporangiales</taxon>
        <taxon>Streptosporangiaceae</taxon>
        <taxon>Nonomuraea</taxon>
    </lineage>
</organism>
<gene>
    <name evidence="1" type="ORF">ACFSJ0_19420</name>
</gene>
<dbReference type="RefSeq" id="WP_219533102.1">
    <property type="nucleotide sequence ID" value="NZ_JAHKRM010000016.1"/>
</dbReference>
<accession>A0ABW4GAH8</accession>
<evidence type="ECO:0000313" key="1">
    <source>
        <dbReference type="EMBL" id="MFD1539236.1"/>
    </source>
</evidence>
<dbReference type="Proteomes" id="UP001597097">
    <property type="component" value="Unassembled WGS sequence"/>
</dbReference>
<keyword evidence="2" id="KW-1185">Reference proteome</keyword>
<proteinExistence type="predicted"/>
<name>A0ABW4GAH8_9ACTN</name>
<comment type="caution">
    <text evidence="1">The sequence shown here is derived from an EMBL/GenBank/DDBJ whole genome shotgun (WGS) entry which is preliminary data.</text>
</comment>
<sequence length="114" mass="12430">MRRMPLDAPHLMLGIGPRACTPATVVIGAAWAAAHAKEPPVNELFAALEEYQAFHRSVIAELPRVHVGSDGNPCDREHDALCVGQLRHIAMRIDVFLADHVPDDRRGPLDLLAA</sequence>
<evidence type="ECO:0000313" key="2">
    <source>
        <dbReference type="Proteomes" id="UP001597097"/>
    </source>
</evidence>
<protein>
    <submittedName>
        <fullName evidence="1">Uncharacterized protein</fullName>
    </submittedName>
</protein>
<reference evidence="2" key="1">
    <citation type="journal article" date="2019" name="Int. J. Syst. Evol. Microbiol.">
        <title>The Global Catalogue of Microorganisms (GCM) 10K type strain sequencing project: providing services to taxonomists for standard genome sequencing and annotation.</title>
        <authorList>
            <consortium name="The Broad Institute Genomics Platform"/>
            <consortium name="The Broad Institute Genome Sequencing Center for Infectious Disease"/>
            <person name="Wu L."/>
            <person name="Ma J."/>
        </authorList>
    </citation>
    <scope>NUCLEOTIDE SEQUENCE [LARGE SCALE GENOMIC DNA]</scope>
    <source>
        <strain evidence="2">CGMCC 1.15399</strain>
    </source>
</reference>
<dbReference type="EMBL" id="JBHUCM010000016">
    <property type="protein sequence ID" value="MFD1539236.1"/>
    <property type="molecule type" value="Genomic_DNA"/>
</dbReference>